<sequence length="162" mass="17942">MNTCQSRMGYSAPISHKNAYRSLLAVLIVTIFSLTGTTVNAQSQQIASTGYTPAYATGNGSAQQIKLKNFTVTRKADHKVWLSWAAEQQGQISHFVIERSVNGVDFDEAGLFFTAENAVTGEYLFKDQLRKKMDGTVYYRLRIVDMDGGVLYSAVQFLPAAR</sequence>
<accession>A0AAJ5WWD1</accession>
<gene>
    <name evidence="1" type="ORF">P0Y53_07840</name>
</gene>
<proteinExistence type="predicted"/>
<reference evidence="1" key="1">
    <citation type="submission" date="2023-03" db="EMBL/GenBank/DDBJ databases">
        <title>Andean soil-derived lignocellulolytic bacterial consortium as a source of novel taxa and putative plastic-active enzymes.</title>
        <authorList>
            <person name="Diaz-Garcia L."/>
            <person name="Chuvochina M."/>
            <person name="Feuerriegel G."/>
            <person name="Bunk B."/>
            <person name="Sproer C."/>
            <person name="Streit W.R."/>
            <person name="Rodriguez L.M."/>
            <person name="Overmann J."/>
            <person name="Jimenez D.J."/>
        </authorList>
    </citation>
    <scope>NUCLEOTIDE SEQUENCE</scope>
    <source>
        <strain evidence="1">MAG 7</strain>
    </source>
</reference>
<name>A0AAJ5WWD1_9BACT</name>
<organism evidence="1 2">
    <name type="scientific">Candidatus Pseudobacter hemicellulosilyticus</name>
    <dbReference type="NCBI Taxonomy" id="3121375"/>
    <lineage>
        <taxon>Bacteria</taxon>
        <taxon>Pseudomonadati</taxon>
        <taxon>Bacteroidota</taxon>
        <taxon>Chitinophagia</taxon>
        <taxon>Chitinophagales</taxon>
        <taxon>Chitinophagaceae</taxon>
        <taxon>Pseudobacter</taxon>
    </lineage>
</organism>
<dbReference type="EMBL" id="CP119311">
    <property type="protein sequence ID" value="WEK37409.1"/>
    <property type="molecule type" value="Genomic_DNA"/>
</dbReference>
<dbReference type="AlphaFoldDB" id="A0AAJ5WWD1"/>
<evidence type="ECO:0000313" key="1">
    <source>
        <dbReference type="EMBL" id="WEK37409.1"/>
    </source>
</evidence>
<dbReference type="Gene3D" id="2.60.40.10">
    <property type="entry name" value="Immunoglobulins"/>
    <property type="match status" value="1"/>
</dbReference>
<dbReference type="Proteomes" id="UP001220610">
    <property type="component" value="Chromosome"/>
</dbReference>
<protein>
    <submittedName>
        <fullName evidence="1">Uncharacterized protein</fullName>
    </submittedName>
</protein>
<evidence type="ECO:0000313" key="2">
    <source>
        <dbReference type="Proteomes" id="UP001220610"/>
    </source>
</evidence>
<dbReference type="InterPro" id="IPR013783">
    <property type="entry name" value="Ig-like_fold"/>
</dbReference>